<name>A0ABR9XCK1_9SPHI</name>
<evidence type="ECO:0000256" key="2">
    <source>
        <dbReference type="ARBA" id="ARBA00010350"/>
    </source>
</evidence>
<organism evidence="7 8">
    <name type="scientific">Mucilaginibacter boryungensis</name>
    <dbReference type="NCBI Taxonomy" id="768480"/>
    <lineage>
        <taxon>Bacteria</taxon>
        <taxon>Pseudomonadati</taxon>
        <taxon>Bacteroidota</taxon>
        <taxon>Sphingobacteriia</taxon>
        <taxon>Sphingobacteriales</taxon>
        <taxon>Sphingobacteriaceae</taxon>
        <taxon>Mucilaginibacter</taxon>
    </lineage>
</organism>
<feature type="transmembrane region" description="Helical" evidence="6">
    <location>
        <begin position="69"/>
        <end position="88"/>
    </location>
</feature>
<feature type="transmembrane region" description="Helical" evidence="6">
    <location>
        <begin position="124"/>
        <end position="142"/>
    </location>
</feature>
<comment type="subcellular location">
    <subcellularLocation>
        <location evidence="1">Membrane</location>
        <topology evidence="1">Multi-pass membrane protein</topology>
    </subcellularLocation>
</comment>
<dbReference type="Pfam" id="PF01027">
    <property type="entry name" value="Bax1-I"/>
    <property type="match status" value="1"/>
</dbReference>
<evidence type="ECO:0000256" key="3">
    <source>
        <dbReference type="ARBA" id="ARBA00022692"/>
    </source>
</evidence>
<feature type="transmembrane region" description="Helical" evidence="6">
    <location>
        <begin position="154"/>
        <end position="173"/>
    </location>
</feature>
<feature type="transmembrane region" description="Helical" evidence="6">
    <location>
        <begin position="217"/>
        <end position="240"/>
    </location>
</feature>
<sequence length="244" mass="26896">MEIKDNNYTYDSVVQLDDEQTLSRKFLANVFLWMFAALAISTFCAYEFANNPDLRAYLFNPQTDGLSGLGLLAMFSPLAFVLLISFGFNRISYPVLAILFVVYAATLGISLSGILLIYTAASVFNVFLTATVLFGVMAIAGYTTKTDLTQLGSLLFIALIGLIIASVINMFLHSAQFDYVLSFFGVAIFTGLTAYDVQKLKRIGAGIEYGDADGKKLALMGALSLYLDFVNLFLFLLRIFGRRK</sequence>
<evidence type="ECO:0000313" key="7">
    <source>
        <dbReference type="EMBL" id="MBE9664798.1"/>
    </source>
</evidence>
<gene>
    <name evidence="7" type="ORF">IRJ18_00400</name>
</gene>
<evidence type="ECO:0000256" key="4">
    <source>
        <dbReference type="ARBA" id="ARBA00022989"/>
    </source>
</evidence>
<accession>A0ABR9XCK1</accession>
<evidence type="ECO:0000256" key="6">
    <source>
        <dbReference type="RuleBase" id="RU004379"/>
    </source>
</evidence>
<dbReference type="Proteomes" id="UP000632774">
    <property type="component" value="Unassembled WGS sequence"/>
</dbReference>
<keyword evidence="8" id="KW-1185">Reference proteome</keyword>
<feature type="transmembrane region" description="Helical" evidence="6">
    <location>
        <begin position="26"/>
        <end position="49"/>
    </location>
</feature>
<keyword evidence="4 6" id="KW-1133">Transmembrane helix</keyword>
<keyword evidence="3 6" id="KW-0812">Transmembrane</keyword>
<feature type="transmembrane region" description="Helical" evidence="6">
    <location>
        <begin position="95"/>
        <end position="118"/>
    </location>
</feature>
<protein>
    <submittedName>
        <fullName evidence="7">Bax inhibitor-1/YccA family protein</fullName>
    </submittedName>
</protein>
<dbReference type="RefSeq" id="WP_194104224.1">
    <property type="nucleotide sequence ID" value="NZ_JADFFM010000001.1"/>
</dbReference>
<comment type="caution">
    <text evidence="7">The sequence shown here is derived from an EMBL/GenBank/DDBJ whole genome shotgun (WGS) entry which is preliminary data.</text>
</comment>
<dbReference type="InterPro" id="IPR006214">
    <property type="entry name" value="Bax_inhibitor_1-related"/>
</dbReference>
<comment type="similarity">
    <text evidence="2 6">Belongs to the BI1 family.</text>
</comment>
<reference evidence="7 8" key="1">
    <citation type="submission" date="2020-10" db="EMBL/GenBank/DDBJ databases">
        <title>Mucilaginibacter mali sp. nov., isolated from rhizosphere soil of apple orchard.</title>
        <authorList>
            <person name="Lee J.-S."/>
            <person name="Kim H.S."/>
            <person name="Kim J.-S."/>
        </authorList>
    </citation>
    <scope>NUCLEOTIDE SEQUENCE [LARGE SCALE GENOMIC DNA]</scope>
    <source>
        <strain evidence="7 8">KCTC 23157</strain>
    </source>
</reference>
<evidence type="ECO:0000256" key="5">
    <source>
        <dbReference type="ARBA" id="ARBA00023136"/>
    </source>
</evidence>
<evidence type="ECO:0000256" key="1">
    <source>
        <dbReference type="ARBA" id="ARBA00004141"/>
    </source>
</evidence>
<evidence type="ECO:0000313" key="8">
    <source>
        <dbReference type="Proteomes" id="UP000632774"/>
    </source>
</evidence>
<dbReference type="PANTHER" id="PTHR23291">
    <property type="entry name" value="BAX INHIBITOR-RELATED"/>
    <property type="match status" value="1"/>
</dbReference>
<dbReference type="CDD" id="cd10432">
    <property type="entry name" value="BI-1-like_bacterial"/>
    <property type="match status" value="1"/>
</dbReference>
<keyword evidence="5 6" id="KW-0472">Membrane</keyword>
<dbReference type="EMBL" id="JADFFM010000001">
    <property type="protein sequence ID" value="MBE9664798.1"/>
    <property type="molecule type" value="Genomic_DNA"/>
</dbReference>
<proteinExistence type="inferred from homology"/>
<dbReference type="PANTHER" id="PTHR23291:SF50">
    <property type="entry name" value="PROTEIN LIFEGUARD 4"/>
    <property type="match status" value="1"/>
</dbReference>